<dbReference type="EMBL" id="CP097510">
    <property type="protein sequence ID" value="URE27891.1"/>
    <property type="molecule type" value="Genomic_DNA"/>
</dbReference>
<proteinExistence type="predicted"/>
<keyword evidence="3" id="KW-1185">Reference proteome</keyword>
<feature type="region of interest" description="Disordered" evidence="1">
    <location>
        <begin position="1"/>
        <end position="23"/>
    </location>
</feature>
<evidence type="ECO:0000256" key="1">
    <source>
        <dbReference type="SAM" id="MobiDB-lite"/>
    </source>
</evidence>
<name>A0A9E7KSJ6_9LILI</name>
<evidence type="ECO:0000313" key="2">
    <source>
        <dbReference type="EMBL" id="URE27891.1"/>
    </source>
</evidence>
<organism evidence="2 3">
    <name type="scientific">Musa troglodytarum</name>
    <name type="common">fe'i banana</name>
    <dbReference type="NCBI Taxonomy" id="320322"/>
    <lineage>
        <taxon>Eukaryota</taxon>
        <taxon>Viridiplantae</taxon>
        <taxon>Streptophyta</taxon>
        <taxon>Embryophyta</taxon>
        <taxon>Tracheophyta</taxon>
        <taxon>Spermatophyta</taxon>
        <taxon>Magnoliopsida</taxon>
        <taxon>Liliopsida</taxon>
        <taxon>Zingiberales</taxon>
        <taxon>Musaceae</taxon>
        <taxon>Musa</taxon>
    </lineage>
</organism>
<sequence>MRTSNGLPPPHCASHRSPSSASIADRRLSRVHQRRRIGGGSPVQILGWLRRGAVPKLLPQPAVEEHRAPGTMSAAARPGGLLLCRRHRLRPPYPVVGLSRTRHMSLLALRGFQSVRRDHLMLNRSWMWNPPENDRAKQWYHLRQKELMIQIYYGNKCNCHLITASPARLPGFRHHRLCVAKQDTWRYATEFMTRSSRT</sequence>
<dbReference type="AlphaFoldDB" id="A0A9E7KSJ6"/>
<accession>A0A9E7KSJ6</accession>
<gene>
    <name evidence="2" type="ORF">MUK42_14274</name>
</gene>
<protein>
    <submittedName>
        <fullName evidence="2">Uncharacterized protein</fullName>
    </submittedName>
</protein>
<evidence type="ECO:0000313" key="3">
    <source>
        <dbReference type="Proteomes" id="UP001055439"/>
    </source>
</evidence>
<reference evidence="2" key="1">
    <citation type="submission" date="2022-05" db="EMBL/GenBank/DDBJ databases">
        <title>The Musa troglodytarum L. genome provides insights into the mechanism of non-climacteric behaviour and enrichment of carotenoids.</title>
        <authorList>
            <person name="Wang J."/>
        </authorList>
    </citation>
    <scope>NUCLEOTIDE SEQUENCE</scope>
    <source>
        <tissue evidence="2">Leaf</tissue>
    </source>
</reference>
<dbReference type="Proteomes" id="UP001055439">
    <property type="component" value="Chromosome 8"/>
</dbReference>